<sequence length="197" mass="20866">MIPDLVRVAVLVGSARAGCRSRSVAEWVCGQAGHRAELSLDLIDLATIPLSLAGPTWDPGPGDAATLAETTPRLAEADAFVVVTPEYNHSFPAVLKNFLDWHVLPWQAKPVGFVSHGGGLGGGVRAVEQLRSVFAELRAVALRDTVSFPGGALAFDEHGRPREQGGGVAALGTLLDELVWWALALREARAMRPYLGG</sequence>
<keyword evidence="3" id="KW-1185">Reference proteome</keyword>
<dbReference type="EMBL" id="JACHMH010000001">
    <property type="protein sequence ID" value="MBB4678102.1"/>
    <property type="molecule type" value="Genomic_DNA"/>
</dbReference>
<dbReference type="GO" id="GO:0005829">
    <property type="term" value="C:cytosol"/>
    <property type="evidence" value="ECO:0007669"/>
    <property type="project" value="TreeGrafter"/>
</dbReference>
<organism evidence="2 3">
    <name type="scientific">Crossiella cryophila</name>
    <dbReference type="NCBI Taxonomy" id="43355"/>
    <lineage>
        <taxon>Bacteria</taxon>
        <taxon>Bacillati</taxon>
        <taxon>Actinomycetota</taxon>
        <taxon>Actinomycetes</taxon>
        <taxon>Pseudonocardiales</taxon>
        <taxon>Pseudonocardiaceae</taxon>
        <taxon>Crossiella</taxon>
    </lineage>
</organism>
<dbReference type="InterPro" id="IPR029039">
    <property type="entry name" value="Flavoprotein-like_sf"/>
</dbReference>
<evidence type="ECO:0000259" key="1">
    <source>
        <dbReference type="Pfam" id="PF03358"/>
    </source>
</evidence>
<gene>
    <name evidence="2" type="ORF">HNR67_004220</name>
</gene>
<feature type="domain" description="NADPH-dependent FMN reductase-like" evidence="1">
    <location>
        <begin position="7"/>
        <end position="149"/>
    </location>
</feature>
<dbReference type="AlphaFoldDB" id="A0A7W7CBH2"/>
<dbReference type="Pfam" id="PF03358">
    <property type="entry name" value="FMN_red"/>
    <property type="match status" value="1"/>
</dbReference>
<dbReference type="Proteomes" id="UP000533598">
    <property type="component" value="Unassembled WGS sequence"/>
</dbReference>
<dbReference type="Gene3D" id="3.40.50.360">
    <property type="match status" value="1"/>
</dbReference>
<dbReference type="RefSeq" id="WP_185003971.1">
    <property type="nucleotide sequence ID" value="NZ_BAAAUI010000041.1"/>
</dbReference>
<dbReference type="SUPFAM" id="SSF52218">
    <property type="entry name" value="Flavoproteins"/>
    <property type="match status" value="1"/>
</dbReference>
<dbReference type="InterPro" id="IPR005025">
    <property type="entry name" value="FMN_Rdtase-like_dom"/>
</dbReference>
<reference evidence="2 3" key="1">
    <citation type="submission" date="2020-08" db="EMBL/GenBank/DDBJ databases">
        <title>Sequencing the genomes of 1000 actinobacteria strains.</title>
        <authorList>
            <person name="Klenk H.-P."/>
        </authorList>
    </citation>
    <scope>NUCLEOTIDE SEQUENCE [LARGE SCALE GENOMIC DNA]</scope>
    <source>
        <strain evidence="2 3">DSM 44230</strain>
    </source>
</reference>
<comment type="caution">
    <text evidence="2">The sequence shown here is derived from an EMBL/GenBank/DDBJ whole genome shotgun (WGS) entry which is preliminary data.</text>
</comment>
<dbReference type="InterPro" id="IPR050712">
    <property type="entry name" value="NAD(P)H-dep_reductase"/>
</dbReference>
<dbReference type="PANTHER" id="PTHR30543:SF21">
    <property type="entry name" value="NAD(P)H-DEPENDENT FMN REDUCTASE LOT6"/>
    <property type="match status" value="1"/>
</dbReference>
<dbReference type="GO" id="GO:0010181">
    <property type="term" value="F:FMN binding"/>
    <property type="evidence" value="ECO:0007669"/>
    <property type="project" value="TreeGrafter"/>
</dbReference>
<accession>A0A7W7CBH2</accession>
<proteinExistence type="predicted"/>
<evidence type="ECO:0000313" key="3">
    <source>
        <dbReference type="Proteomes" id="UP000533598"/>
    </source>
</evidence>
<dbReference type="PANTHER" id="PTHR30543">
    <property type="entry name" value="CHROMATE REDUCTASE"/>
    <property type="match status" value="1"/>
</dbReference>
<evidence type="ECO:0000313" key="2">
    <source>
        <dbReference type="EMBL" id="MBB4678102.1"/>
    </source>
</evidence>
<dbReference type="GO" id="GO:0016491">
    <property type="term" value="F:oxidoreductase activity"/>
    <property type="evidence" value="ECO:0007669"/>
    <property type="project" value="InterPro"/>
</dbReference>
<name>A0A7W7CBH2_9PSEU</name>
<protein>
    <submittedName>
        <fullName evidence="2">NAD(P)H-dependent FMN reductase</fullName>
    </submittedName>
</protein>